<reference evidence="2 3" key="1">
    <citation type="submission" date="2016-04" db="EMBL/GenBank/DDBJ databases">
        <title>Genome analyses suggest a sexual origin of heterokaryosis in a supposedly ancient asexual fungus.</title>
        <authorList>
            <person name="Ropars J."/>
            <person name="Sedzielewska K."/>
            <person name="Noel J."/>
            <person name="Charron P."/>
            <person name="Farinelli L."/>
            <person name="Marton T."/>
            <person name="Kruger M."/>
            <person name="Pelin A."/>
            <person name="Brachmann A."/>
            <person name="Corradi N."/>
        </authorList>
    </citation>
    <scope>NUCLEOTIDE SEQUENCE [LARGE SCALE GENOMIC DNA]</scope>
    <source>
        <strain evidence="2 3">C2</strain>
    </source>
</reference>
<name>A0A2N1N7M9_9GLOM</name>
<keyword evidence="1" id="KW-0472">Membrane</keyword>
<dbReference type="AlphaFoldDB" id="A0A2N1N7M9"/>
<protein>
    <submittedName>
        <fullName evidence="2">Uncharacterized protein</fullName>
    </submittedName>
</protein>
<feature type="transmembrane region" description="Helical" evidence="1">
    <location>
        <begin position="39"/>
        <end position="58"/>
    </location>
</feature>
<feature type="transmembrane region" description="Helical" evidence="1">
    <location>
        <begin position="6"/>
        <end position="27"/>
    </location>
</feature>
<keyword evidence="1" id="KW-0812">Transmembrane</keyword>
<evidence type="ECO:0000313" key="2">
    <source>
        <dbReference type="EMBL" id="PKK69859.1"/>
    </source>
</evidence>
<dbReference type="Proteomes" id="UP000233469">
    <property type="component" value="Unassembled WGS sequence"/>
</dbReference>
<organism evidence="2 3">
    <name type="scientific">Rhizophagus irregularis</name>
    <dbReference type="NCBI Taxonomy" id="588596"/>
    <lineage>
        <taxon>Eukaryota</taxon>
        <taxon>Fungi</taxon>
        <taxon>Fungi incertae sedis</taxon>
        <taxon>Mucoromycota</taxon>
        <taxon>Glomeromycotina</taxon>
        <taxon>Glomeromycetes</taxon>
        <taxon>Glomerales</taxon>
        <taxon>Glomeraceae</taxon>
        <taxon>Rhizophagus</taxon>
    </lineage>
</organism>
<comment type="caution">
    <text evidence="2">The sequence shown here is derived from an EMBL/GenBank/DDBJ whole genome shotgun (WGS) entry which is preliminary data.</text>
</comment>
<keyword evidence="1" id="KW-1133">Transmembrane helix</keyword>
<reference evidence="2 3" key="2">
    <citation type="submission" date="2017-10" db="EMBL/GenBank/DDBJ databases">
        <title>Extensive intraspecific genome diversity in a model arbuscular mycorrhizal fungus.</title>
        <authorList>
            <person name="Chen E.C.H."/>
            <person name="Morin E."/>
            <person name="Baudet D."/>
            <person name="Noel J."/>
            <person name="Ndikumana S."/>
            <person name="Charron P."/>
            <person name="St-Onge C."/>
            <person name="Giorgi J."/>
            <person name="Grigoriev I.V."/>
            <person name="Roux C."/>
            <person name="Martin F.M."/>
            <person name="Corradi N."/>
        </authorList>
    </citation>
    <scope>NUCLEOTIDE SEQUENCE [LARGE SCALE GENOMIC DNA]</scope>
    <source>
        <strain evidence="2 3">C2</strain>
    </source>
</reference>
<dbReference type="EMBL" id="LLXL01000681">
    <property type="protein sequence ID" value="PKK69859.1"/>
    <property type="molecule type" value="Genomic_DNA"/>
</dbReference>
<accession>A0A2N1N7M9</accession>
<proteinExistence type="predicted"/>
<gene>
    <name evidence="2" type="ORF">RhiirC2_486206</name>
</gene>
<sequence>MVLFYYIYIFLCTFYSFFFIFPFNFIPGLYISHPLPSECNYFCFLIHFFLSFFVYGSLI</sequence>
<evidence type="ECO:0000256" key="1">
    <source>
        <dbReference type="SAM" id="Phobius"/>
    </source>
</evidence>
<evidence type="ECO:0000313" key="3">
    <source>
        <dbReference type="Proteomes" id="UP000233469"/>
    </source>
</evidence>